<protein>
    <submittedName>
        <fullName evidence="1">Uncharacterized protein</fullName>
    </submittedName>
</protein>
<gene>
    <name evidence="1" type="ORF">VZC37_07105</name>
</gene>
<dbReference type="EMBL" id="JAZDUF010000002">
    <property type="protein sequence ID" value="MEE3850095.1"/>
    <property type="molecule type" value="Genomic_DNA"/>
</dbReference>
<sequence>MTSDDTSIPDITTAHDPIRGTEDLRQRWRALMGELGFSAGRIWFAFVGTDRRLVKILDWLPLPPEPDAHLVDMLTGGLATAVDQLPVTSVAFLISRPGRDGVTDADQAWASVLIEAARRNGLPIQPIHRANDVHLVTLTTALDAAA</sequence>
<proteinExistence type="predicted"/>
<accession>A0ABU7MAG4</accession>
<dbReference type="Proteomes" id="UP001347146">
    <property type="component" value="Unassembled WGS sequence"/>
</dbReference>
<evidence type="ECO:0000313" key="1">
    <source>
        <dbReference type="EMBL" id="MEE3850095.1"/>
    </source>
</evidence>
<comment type="caution">
    <text evidence="1">The sequence shown here is derived from an EMBL/GenBank/DDBJ whole genome shotgun (WGS) entry which is preliminary data.</text>
</comment>
<reference evidence="1 2" key="1">
    <citation type="submission" date="2024-01" db="EMBL/GenBank/DDBJ databases">
        <title>Draft genome sequence of Gordonia sp. LSe1-13.</title>
        <authorList>
            <person name="Suphannarot A."/>
            <person name="Mingma R."/>
        </authorList>
    </citation>
    <scope>NUCLEOTIDE SEQUENCE [LARGE SCALE GENOMIC DNA]</scope>
    <source>
        <strain evidence="1 2">LSe1-13</strain>
    </source>
</reference>
<name>A0ABU7MAG4_9ACTN</name>
<evidence type="ECO:0000313" key="2">
    <source>
        <dbReference type="Proteomes" id="UP001347146"/>
    </source>
</evidence>
<organism evidence="1 2">
    <name type="scientific">Gordonia sesuvii</name>
    <dbReference type="NCBI Taxonomy" id="3116777"/>
    <lineage>
        <taxon>Bacteria</taxon>
        <taxon>Bacillati</taxon>
        <taxon>Actinomycetota</taxon>
        <taxon>Actinomycetes</taxon>
        <taxon>Mycobacteriales</taxon>
        <taxon>Gordoniaceae</taxon>
        <taxon>Gordonia</taxon>
    </lineage>
</organism>
<dbReference type="RefSeq" id="WP_330431779.1">
    <property type="nucleotide sequence ID" value="NZ_JAZDUF010000002.1"/>
</dbReference>
<keyword evidence="2" id="KW-1185">Reference proteome</keyword>